<feature type="transmembrane region" description="Helical" evidence="1">
    <location>
        <begin position="6"/>
        <end position="24"/>
    </location>
</feature>
<keyword evidence="1" id="KW-1133">Transmembrane helix</keyword>
<accession>A0A6C0AYL0</accession>
<protein>
    <submittedName>
        <fullName evidence="2">Uncharacterized protein</fullName>
    </submittedName>
</protein>
<evidence type="ECO:0000313" key="2">
    <source>
        <dbReference type="EMBL" id="QHS84321.1"/>
    </source>
</evidence>
<organism evidence="2">
    <name type="scientific">viral metagenome</name>
    <dbReference type="NCBI Taxonomy" id="1070528"/>
    <lineage>
        <taxon>unclassified sequences</taxon>
        <taxon>metagenomes</taxon>
        <taxon>organismal metagenomes</taxon>
    </lineage>
</organism>
<sequence length="157" mass="18385">MEFENKIILMFITFALDILILNSLSRKMKTFDLYYASSILIIHGIFINALFLCSQKILDILHYSIFIYIAFSPFLSNKYLIGANLLLVFLIQLLWIVKGCCILNNPENPIRFGFGFEISIFTLIYTIILANKLPKFRIKNINKKKLKIKKRTRKLII</sequence>
<feature type="transmembrane region" description="Helical" evidence="1">
    <location>
        <begin position="109"/>
        <end position="130"/>
    </location>
</feature>
<dbReference type="EMBL" id="MN738780">
    <property type="protein sequence ID" value="QHS84321.1"/>
    <property type="molecule type" value="Genomic_DNA"/>
</dbReference>
<name>A0A6C0AYL0_9ZZZZ</name>
<feature type="transmembrane region" description="Helical" evidence="1">
    <location>
        <begin position="79"/>
        <end position="97"/>
    </location>
</feature>
<proteinExistence type="predicted"/>
<keyword evidence="1" id="KW-0472">Membrane</keyword>
<keyword evidence="1" id="KW-0812">Transmembrane</keyword>
<dbReference type="AlphaFoldDB" id="A0A6C0AYL0"/>
<evidence type="ECO:0000256" key="1">
    <source>
        <dbReference type="SAM" id="Phobius"/>
    </source>
</evidence>
<reference evidence="2" key="1">
    <citation type="journal article" date="2020" name="Nature">
        <title>Giant virus diversity and host interactions through global metagenomics.</title>
        <authorList>
            <person name="Schulz F."/>
            <person name="Roux S."/>
            <person name="Paez-Espino D."/>
            <person name="Jungbluth S."/>
            <person name="Walsh D.A."/>
            <person name="Denef V.J."/>
            <person name="McMahon K.D."/>
            <person name="Konstantinidis K.T."/>
            <person name="Eloe-Fadrosh E.A."/>
            <person name="Kyrpides N.C."/>
            <person name="Woyke T."/>
        </authorList>
    </citation>
    <scope>NUCLEOTIDE SEQUENCE</scope>
    <source>
        <strain evidence="2">GVMAG-S-ERX555965-48</strain>
    </source>
</reference>
<feature type="transmembrane region" description="Helical" evidence="1">
    <location>
        <begin position="33"/>
        <end position="51"/>
    </location>
</feature>